<comment type="caution">
    <text evidence="3">The sequence shown here is derived from an EMBL/GenBank/DDBJ whole genome shotgun (WGS) entry which is preliminary data.</text>
</comment>
<dbReference type="Proteomes" id="UP000640274">
    <property type="component" value="Unassembled WGS sequence"/>
</dbReference>
<feature type="transmembrane region" description="Helical" evidence="2">
    <location>
        <begin position="863"/>
        <end position="885"/>
    </location>
</feature>
<feature type="region of interest" description="Disordered" evidence="1">
    <location>
        <begin position="246"/>
        <end position="270"/>
    </location>
</feature>
<feature type="transmembrane region" description="Helical" evidence="2">
    <location>
        <begin position="995"/>
        <end position="1018"/>
    </location>
</feature>
<name>A0A934J9C9_9BACL</name>
<dbReference type="PANTHER" id="PTHR32063:SF0">
    <property type="entry name" value="SWARMING MOTILITY PROTEIN SWRC"/>
    <property type="match status" value="1"/>
</dbReference>
<dbReference type="InterPro" id="IPR027463">
    <property type="entry name" value="AcrB_DN_DC_subdom"/>
</dbReference>
<dbReference type="Gene3D" id="1.20.1640.10">
    <property type="entry name" value="Multidrug efflux transporter AcrB transmembrane domain"/>
    <property type="match status" value="2"/>
</dbReference>
<dbReference type="EMBL" id="JAELUP010000089">
    <property type="protein sequence ID" value="MBJ6362683.1"/>
    <property type="molecule type" value="Genomic_DNA"/>
</dbReference>
<feature type="transmembrane region" description="Helical" evidence="2">
    <location>
        <begin position="453"/>
        <end position="479"/>
    </location>
</feature>
<dbReference type="InterPro" id="IPR001036">
    <property type="entry name" value="Acrflvin-R"/>
</dbReference>
<dbReference type="Gene3D" id="3.30.70.1320">
    <property type="entry name" value="Multidrug efflux transporter AcrB pore domain like"/>
    <property type="match status" value="1"/>
</dbReference>
<sequence length="1033" mass="110030">MNQITRLSLRNSAAVILLCLLVLGYGLYSATQIKQQTFPDVEFPALFIQGIQAGASTEEIESGITGPIEDSIIRLKNYDSITSTSAENAASIVLQFPFGTDMDKRTSEVEGAIAKLNLPEQAKITVQRLSASAAPIYQAAVYASDGQAEEFSNKLQNEIVPKMEKLSGVSSVTLKGIPTEELQISVDKTKAAGYGITLKAIQSALAGLDYALPLGAVHEEGATIPIRLSGKIASVAQIEQLPLAPAAPAGGEHSSVPQQGAASTTSPPSDAAARGIKLAEIATVSTVTSQQEITRFNGKPSYVVEVIKNQNANTAEVANEVKELLTYEQENSGLELHVIIDQGKDIEQSVSSLVKEGLFGALFCVIIIFLFLRNIRATLISILSLPLSIFATIAVLNQMDYTLNIMTLGGIAVSIGRIVDDSIVVIENIYRWRQEKGDQMSGKELAWHATREVIGAVTSSTVATVVVFAPLAFVSGIIGEFFRPFSLAVVISIVSSLLVSVMLIPVLGAALFKRVKPHKEGARLADGFERLLRGALKRKGWVITGSVLLLAASLSIIPLLGVTFLPADSVPTASISLTLPPSSSMEQTGKISEKAEQYVESLPGLDTVLVAVGGASGNPFLGQGAKNKASLTVQFVKGTDMDAVIEQANRELPKIVAAIQNGAVVQIREGQQQGMPSGNNIDINVYSTDTKALAQAARQIEDLMKQDAELKDITNSMNELIPKWELTLKDNAEGVSPYLIMQIVGEQLRPVDGGTYTIAGKERHITIGYQQQIAAREELENLLIPTNAGLVRLKDIAELSEQKALVTVQHNEGKTYAQVKAYVKGSDTATVTKRVLKDIDSLSLPQGVEIVVGGGLKMIKEGFVQMGIAMAAAVGLVFLVLSVTFSGLLTPLLILSSLLFIPVGSLNALLLTGQALSMSAMIGMLMLVGIVVTNAVVLLDRAEKNRLAGAELREAIIEAARTRLRPILMTAFATMLALVPLALSGSSTSLISGSLAITVIGGLFTSTLLTLIVVPTLYEIAWTKRTFKRTDSI</sequence>
<dbReference type="RefSeq" id="WP_199020227.1">
    <property type="nucleotide sequence ID" value="NZ_JAELUP010000089.1"/>
</dbReference>
<dbReference type="SUPFAM" id="SSF82714">
    <property type="entry name" value="Multidrug efflux transporter AcrB TolC docking domain, DN and DC subdomains"/>
    <property type="match status" value="1"/>
</dbReference>
<feature type="transmembrane region" description="Helical" evidence="2">
    <location>
        <begin position="540"/>
        <end position="565"/>
    </location>
</feature>
<accession>A0A934J9C9</accession>
<dbReference type="Gene3D" id="3.30.70.1440">
    <property type="entry name" value="Multidrug efflux transporter AcrB pore domain"/>
    <property type="match status" value="1"/>
</dbReference>
<feature type="transmembrane region" description="Helical" evidence="2">
    <location>
        <begin position="379"/>
        <end position="399"/>
    </location>
</feature>
<dbReference type="GO" id="GO:0005886">
    <property type="term" value="C:plasma membrane"/>
    <property type="evidence" value="ECO:0007669"/>
    <property type="project" value="TreeGrafter"/>
</dbReference>
<evidence type="ECO:0000256" key="1">
    <source>
        <dbReference type="SAM" id="MobiDB-lite"/>
    </source>
</evidence>
<keyword evidence="2" id="KW-1133">Transmembrane helix</keyword>
<gene>
    <name evidence="3" type="ORF">JFN88_15800</name>
</gene>
<keyword evidence="2" id="KW-0472">Membrane</keyword>
<dbReference type="PRINTS" id="PR00702">
    <property type="entry name" value="ACRIFLAVINRP"/>
</dbReference>
<evidence type="ECO:0000313" key="4">
    <source>
        <dbReference type="Proteomes" id="UP000640274"/>
    </source>
</evidence>
<dbReference type="PANTHER" id="PTHR32063">
    <property type="match status" value="1"/>
</dbReference>
<keyword evidence="4" id="KW-1185">Reference proteome</keyword>
<dbReference type="AlphaFoldDB" id="A0A934J9C9"/>
<dbReference type="Pfam" id="PF00873">
    <property type="entry name" value="ACR_tran"/>
    <property type="match status" value="1"/>
</dbReference>
<feature type="transmembrane region" description="Helical" evidence="2">
    <location>
        <begin position="485"/>
        <end position="512"/>
    </location>
</feature>
<dbReference type="SUPFAM" id="SSF82693">
    <property type="entry name" value="Multidrug efflux transporter AcrB pore domain, PN1, PN2, PC1 and PC2 subdomains"/>
    <property type="match status" value="3"/>
</dbReference>
<feature type="transmembrane region" description="Helical" evidence="2">
    <location>
        <begin position="892"/>
        <end position="912"/>
    </location>
</feature>
<protein>
    <submittedName>
        <fullName evidence="3">Efflux RND transporter permease subunit</fullName>
    </submittedName>
</protein>
<keyword evidence="2" id="KW-0812">Transmembrane</keyword>
<proteinExistence type="predicted"/>
<feature type="compositionally biased region" description="Low complexity" evidence="1">
    <location>
        <begin position="261"/>
        <end position="270"/>
    </location>
</feature>
<feature type="transmembrane region" description="Helical" evidence="2">
    <location>
        <begin position="966"/>
        <end position="983"/>
    </location>
</feature>
<organism evidence="3 4">
    <name type="scientific">Paenibacillus roseus</name>
    <dbReference type="NCBI Taxonomy" id="2798579"/>
    <lineage>
        <taxon>Bacteria</taxon>
        <taxon>Bacillati</taxon>
        <taxon>Bacillota</taxon>
        <taxon>Bacilli</taxon>
        <taxon>Bacillales</taxon>
        <taxon>Paenibacillaceae</taxon>
        <taxon>Paenibacillus</taxon>
    </lineage>
</organism>
<evidence type="ECO:0000313" key="3">
    <source>
        <dbReference type="EMBL" id="MBJ6362683.1"/>
    </source>
</evidence>
<evidence type="ECO:0000256" key="2">
    <source>
        <dbReference type="SAM" id="Phobius"/>
    </source>
</evidence>
<reference evidence="3" key="1">
    <citation type="submission" date="2020-12" db="EMBL/GenBank/DDBJ databases">
        <authorList>
            <person name="Huq M.A."/>
        </authorList>
    </citation>
    <scope>NUCLEOTIDE SEQUENCE</scope>
    <source>
        <strain evidence="3">MAHUQ-46</strain>
    </source>
</reference>
<feature type="transmembrane region" description="Helical" evidence="2">
    <location>
        <begin position="918"/>
        <end position="939"/>
    </location>
</feature>
<dbReference type="SUPFAM" id="SSF82866">
    <property type="entry name" value="Multidrug efflux transporter AcrB transmembrane domain"/>
    <property type="match status" value="2"/>
</dbReference>
<dbReference type="Gene3D" id="3.30.70.1430">
    <property type="entry name" value="Multidrug efflux transporter AcrB pore domain"/>
    <property type="match status" value="2"/>
</dbReference>
<dbReference type="Gene3D" id="3.30.2090.10">
    <property type="entry name" value="Multidrug efflux transporter AcrB TolC docking domain, DN and DC subdomains"/>
    <property type="match status" value="2"/>
</dbReference>
<dbReference type="GO" id="GO:0042910">
    <property type="term" value="F:xenobiotic transmembrane transporter activity"/>
    <property type="evidence" value="ECO:0007669"/>
    <property type="project" value="TreeGrafter"/>
</dbReference>